<dbReference type="InterPro" id="IPR017853">
    <property type="entry name" value="GH"/>
</dbReference>
<protein>
    <recommendedName>
        <fullName evidence="1">Glycosyl hydrolase family 13 catalytic domain-containing protein</fullName>
    </recommendedName>
</protein>
<dbReference type="EMBL" id="QOIP01000002">
    <property type="protein sequence ID" value="RLU25543.1"/>
    <property type="molecule type" value="Genomic_DNA"/>
</dbReference>
<dbReference type="Proteomes" id="UP000279307">
    <property type="component" value="Chromosome 2"/>
</dbReference>
<evidence type="ECO:0000313" key="2">
    <source>
        <dbReference type="EMBL" id="RLU25543.1"/>
    </source>
</evidence>
<reference evidence="2" key="2">
    <citation type="submission" date="2018-07" db="EMBL/GenBank/DDBJ databases">
        <authorList>
            <person name="Mckenzie S.K."/>
            <person name="Kronauer D.J.C."/>
        </authorList>
    </citation>
    <scope>NUCLEOTIDE SEQUENCE</scope>
    <source>
        <strain evidence="2">Clonal line C1</strain>
    </source>
</reference>
<dbReference type="PANTHER" id="PTHR10357:SF179">
    <property type="entry name" value="NEUTRAL AND BASIC AMINO ACID TRANSPORT PROTEIN RBAT"/>
    <property type="match status" value="1"/>
</dbReference>
<dbReference type="SUPFAM" id="SSF51445">
    <property type="entry name" value="(Trans)glycosidases"/>
    <property type="match status" value="1"/>
</dbReference>
<accession>A0A3L8DZ91</accession>
<dbReference type="Gene3D" id="3.20.20.80">
    <property type="entry name" value="Glycosidases"/>
    <property type="match status" value="1"/>
</dbReference>
<feature type="domain" description="Glycosyl hydrolase family 13 catalytic" evidence="1">
    <location>
        <begin position="7"/>
        <end position="168"/>
    </location>
</feature>
<dbReference type="AlphaFoldDB" id="A0A3L8DZ91"/>
<dbReference type="GO" id="GO:0005975">
    <property type="term" value="P:carbohydrate metabolic process"/>
    <property type="evidence" value="ECO:0007669"/>
    <property type="project" value="InterPro"/>
</dbReference>
<reference evidence="2" key="1">
    <citation type="journal article" date="2018" name="Genome Res.">
        <title>The genomic architecture and molecular evolution of ant odorant receptors.</title>
        <authorList>
            <person name="McKenzie S.K."/>
            <person name="Kronauer D.J.C."/>
        </authorList>
    </citation>
    <scope>NUCLEOTIDE SEQUENCE [LARGE SCALE GENOMIC DNA]</scope>
    <source>
        <strain evidence="2">Clonal line C1</strain>
    </source>
</reference>
<sequence>MPGSSTSHEETCPDDDYDTLDHIYTRNLLETYDVLKSWRKLLDNHSRTADTKMILTEADADFATYYKSGSNVPFNFMFILELNNKSSATDFKHLIDGWMNNIPDDPAYVANWVVGNHDNHRAASRFGEKRADQLSMLATVLPGVSVIYNGDEIGMVNRNFTYAETVDPVGCIAGPNSNYKTLNLAAQKAAAVSHYKVFKSLSRLKRKPVIEQGSLQTVLVTEKILGVIRRHGASVVALMVNFADTPVIVDARTWMNIPEQLIIYASSVHSELLAGSNVDTTCISMPGSTSVVFTTADLVQ</sequence>
<dbReference type="InterPro" id="IPR006047">
    <property type="entry name" value="GH13_cat_dom"/>
</dbReference>
<dbReference type="Pfam" id="PF00128">
    <property type="entry name" value="Alpha-amylase"/>
    <property type="match status" value="1"/>
</dbReference>
<comment type="caution">
    <text evidence="2">The sequence shown here is derived from an EMBL/GenBank/DDBJ whole genome shotgun (WGS) entry which is preliminary data.</text>
</comment>
<organism evidence="2">
    <name type="scientific">Ooceraea biroi</name>
    <name type="common">Clonal raider ant</name>
    <name type="synonym">Cerapachys biroi</name>
    <dbReference type="NCBI Taxonomy" id="2015173"/>
    <lineage>
        <taxon>Eukaryota</taxon>
        <taxon>Metazoa</taxon>
        <taxon>Ecdysozoa</taxon>
        <taxon>Arthropoda</taxon>
        <taxon>Hexapoda</taxon>
        <taxon>Insecta</taxon>
        <taxon>Pterygota</taxon>
        <taxon>Neoptera</taxon>
        <taxon>Endopterygota</taxon>
        <taxon>Hymenoptera</taxon>
        <taxon>Apocrita</taxon>
        <taxon>Aculeata</taxon>
        <taxon>Formicoidea</taxon>
        <taxon>Formicidae</taxon>
        <taxon>Dorylinae</taxon>
        <taxon>Ooceraea</taxon>
    </lineage>
</organism>
<gene>
    <name evidence="2" type="ORF">DMN91_001699</name>
</gene>
<name>A0A3L8DZ91_OOCBI</name>
<proteinExistence type="predicted"/>
<evidence type="ECO:0000259" key="1">
    <source>
        <dbReference type="Pfam" id="PF00128"/>
    </source>
</evidence>
<dbReference type="PANTHER" id="PTHR10357">
    <property type="entry name" value="ALPHA-AMYLASE FAMILY MEMBER"/>
    <property type="match status" value="1"/>
</dbReference>